<protein>
    <recommendedName>
        <fullName evidence="7">PRA1 family protein</fullName>
    </recommendedName>
</protein>
<feature type="transmembrane region" description="Helical" evidence="7">
    <location>
        <begin position="93"/>
        <end position="111"/>
    </location>
</feature>
<feature type="region of interest" description="Disordered" evidence="8">
    <location>
        <begin position="1"/>
        <end position="40"/>
    </location>
</feature>
<dbReference type="Pfam" id="PF03208">
    <property type="entry name" value="PRA1"/>
    <property type="match status" value="1"/>
</dbReference>
<accession>A0ABQ5H0I2</accession>
<evidence type="ECO:0000256" key="6">
    <source>
        <dbReference type="ARBA" id="ARBA00023136"/>
    </source>
</evidence>
<dbReference type="InterPro" id="IPR004895">
    <property type="entry name" value="Prenylated_rab_accept_PRA1"/>
</dbReference>
<dbReference type="PANTHER" id="PTHR19317:SF45">
    <property type="entry name" value="PRA1 FAMILY PROTEIN B6"/>
    <property type="match status" value="1"/>
</dbReference>
<evidence type="ECO:0000256" key="3">
    <source>
        <dbReference type="ARBA" id="ARBA00006483"/>
    </source>
</evidence>
<keyword evidence="10" id="KW-1185">Reference proteome</keyword>
<evidence type="ECO:0000256" key="1">
    <source>
        <dbReference type="ARBA" id="ARBA00002501"/>
    </source>
</evidence>
<feature type="transmembrane region" description="Helical" evidence="7">
    <location>
        <begin position="155"/>
        <end position="185"/>
    </location>
</feature>
<keyword evidence="4 7" id="KW-0812">Transmembrane</keyword>
<dbReference type="Proteomes" id="UP001151760">
    <property type="component" value="Unassembled WGS sequence"/>
</dbReference>
<gene>
    <name evidence="9" type="ORF">Tco_1055745</name>
</gene>
<evidence type="ECO:0000256" key="4">
    <source>
        <dbReference type="ARBA" id="ARBA00022692"/>
    </source>
</evidence>
<reference evidence="9" key="1">
    <citation type="journal article" date="2022" name="Int. J. Mol. Sci.">
        <title>Draft Genome of Tanacetum Coccineum: Genomic Comparison of Closely Related Tanacetum-Family Plants.</title>
        <authorList>
            <person name="Yamashiro T."/>
            <person name="Shiraishi A."/>
            <person name="Nakayama K."/>
            <person name="Satake H."/>
        </authorList>
    </citation>
    <scope>NUCLEOTIDE SEQUENCE</scope>
</reference>
<keyword evidence="6 7" id="KW-0472">Membrane</keyword>
<sequence length="229" mass="25669">MMAHGTMKAKAKTPARPSHLSQSTTPTATQRLIQPTLPPTNNNPDLRPFFSRMSTSITQTFSQRRPWLELIDRSTFSRPDTFKEAVARVRKNLTYFRVNYTAIIVLVAAFSLLSHPFILFFLACLLWAWLFLYVFRTPDQPVNMFDRTFTDRETLGILIISTILIIFLTGLGALMISSVVVGFGITCVHGAFRVPQEVFVEDQEPINIGILSYITGTAASGVVANLPRV</sequence>
<evidence type="ECO:0000313" key="10">
    <source>
        <dbReference type="Proteomes" id="UP001151760"/>
    </source>
</evidence>
<proteinExistence type="inferred from homology"/>
<evidence type="ECO:0000256" key="2">
    <source>
        <dbReference type="ARBA" id="ARBA00004141"/>
    </source>
</evidence>
<keyword evidence="7" id="KW-0813">Transport</keyword>
<name>A0ABQ5H0I2_9ASTR</name>
<evidence type="ECO:0000256" key="7">
    <source>
        <dbReference type="RuleBase" id="RU363107"/>
    </source>
</evidence>
<comment type="subcellular location">
    <subcellularLocation>
        <location evidence="2 7">Membrane</location>
        <topology evidence="2 7">Multi-pass membrane protein</topology>
    </subcellularLocation>
</comment>
<evidence type="ECO:0000256" key="5">
    <source>
        <dbReference type="ARBA" id="ARBA00022989"/>
    </source>
</evidence>
<comment type="caution">
    <text evidence="9">The sequence shown here is derived from an EMBL/GenBank/DDBJ whole genome shotgun (WGS) entry which is preliminary data.</text>
</comment>
<feature type="transmembrane region" description="Helical" evidence="7">
    <location>
        <begin position="205"/>
        <end position="226"/>
    </location>
</feature>
<feature type="compositionally biased region" description="Polar residues" evidence="8">
    <location>
        <begin position="19"/>
        <end position="33"/>
    </location>
</feature>
<reference evidence="9" key="2">
    <citation type="submission" date="2022-01" db="EMBL/GenBank/DDBJ databases">
        <authorList>
            <person name="Yamashiro T."/>
            <person name="Shiraishi A."/>
            <person name="Satake H."/>
            <person name="Nakayama K."/>
        </authorList>
    </citation>
    <scope>NUCLEOTIDE SEQUENCE</scope>
</reference>
<evidence type="ECO:0000313" key="9">
    <source>
        <dbReference type="EMBL" id="GJT81403.1"/>
    </source>
</evidence>
<organism evidence="9 10">
    <name type="scientific">Tanacetum coccineum</name>
    <dbReference type="NCBI Taxonomy" id="301880"/>
    <lineage>
        <taxon>Eukaryota</taxon>
        <taxon>Viridiplantae</taxon>
        <taxon>Streptophyta</taxon>
        <taxon>Embryophyta</taxon>
        <taxon>Tracheophyta</taxon>
        <taxon>Spermatophyta</taxon>
        <taxon>Magnoliopsida</taxon>
        <taxon>eudicotyledons</taxon>
        <taxon>Gunneridae</taxon>
        <taxon>Pentapetalae</taxon>
        <taxon>asterids</taxon>
        <taxon>campanulids</taxon>
        <taxon>Asterales</taxon>
        <taxon>Asteraceae</taxon>
        <taxon>Asteroideae</taxon>
        <taxon>Anthemideae</taxon>
        <taxon>Anthemidinae</taxon>
        <taxon>Tanacetum</taxon>
    </lineage>
</organism>
<dbReference type="EMBL" id="BQNB010019079">
    <property type="protein sequence ID" value="GJT81403.1"/>
    <property type="molecule type" value="Genomic_DNA"/>
</dbReference>
<feature type="transmembrane region" description="Helical" evidence="7">
    <location>
        <begin position="117"/>
        <end position="135"/>
    </location>
</feature>
<keyword evidence="5 7" id="KW-1133">Transmembrane helix</keyword>
<dbReference type="PANTHER" id="PTHR19317">
    <property type="entry name" value="PRENYLATED RAB ACCEPTOR 1-RELATED"/>
    <property type="match status" value="1"/>
</dbReference>
<evidence type="ECO:0000256" key="8">
    <source>
        <dbReference type="SAM" id="MobiDB-lite"/>
    </source>
</evidence>
<comment type="function">
    <text evidence="1 7">May be involved in both secretory and endocytic intracellular trafficking in the endosomal/prevacuolar compartments.</text>
</comment>
<comment type="similarity">
    <text evidence="3 7">Belongs to the PRA1 family.</text>
</comment>